<dbReference type="PANTHER" id="PTHR37162:SF1">
    <property type="entry name" value="BED-TYPE DOMAIN-CONTAINING PROTEIN"/>
    <property type="match status" value="1"/>
</dbReference>
<evidence type="ECO:0008006" key="4">
    <source>
        <dbReference type="Google" id="ProtNLM"/>
    </source>
</evidence>
<gene>
    <name evidence="2" type="ORF">E1301_Tti022274</name>
</gene>
<proteinExistence type="predicted"/>
<feature type="compositionally biased region" description="Basic residues" evidence="1">
    <location>
        <begin position="91"/>
        <end position="105"/>
    </location>
</feature>
<dbReference type="EMBL" id="SOYY01000005">
    <property type="protein sequence ID" value="KAA0721419.1"/>
    <property type="molecule type" value="Genomic_DNA"/>
</dbReference>
<protein>
    <recommendedName>
        <fullName evidence="4">HAT C-terminal dimerisation domain-containing protein</fullName>
    </recommendedName>
</protein>
<evidence type="ECO:0000313" key="2">
    <source>
        <dbReference type="EMBL" id="KAA0721419.1"/>
    </source>
</evidence>
<dbReference type="PANTHER" id="PTHR37162">
    <property type="entry name" value="HAT FAMILY DIMERISATION DOMAINCONTAINING PROTEIN-RELATED"/>
    <property type="match status" value="1"/>
</dbReference>
<comment type="caution">
    <text evidence="2">The sequence shown here is derived from an EMBL/GenBank/DDBJ whole genome shotgun (WGS) entry which is preliminary data.</text>
</comment>
<feature type="region of interest" description="Disordered" evidence="1">
    <location>
        <begin position="86"/>
        <end position="105"/>
    </location>
</feature>
<sequence>MGETTTMRSLMMNLRQGAKEFERLAAVAKPVLVLPHANADAERLFSVVGHNKTKRRNSLALDGTLSSIMTIKRANLEPCFKYEPPSDIIKPSKKAKGQYNHAHRS</sequence>
<dbReference type="AlphaFoldDB" id="A0A5A9PK71"/>
<organism evidence="2 3">
    <name type="scientific">Triplophysa tibetana</name>
    <dbReference type="NCBI Taxonomy" id="1572043"/>
    <lineage>
        <taxon>Eukaryota</taxon>
        <taxon>Metazoa</taxon>
        <taxon>Chordata</taxon>
        <taxon>Craniata</taxon>
        <taxon>Vertebrata</taxon>
        <taxon>Euteleostomi</taxon>
        <taxon>Actinopterygii</taxon>
        <taxon>Neopterygii</taxon>
        <taxon>Teleostei</taxon>
        <taxon>Ostariophysi</taxon>
        <taxon>Cypriniformes</taxon>
        <taxon>Nemacheilidae</taxon>
        <taxon>Triplophysa</taxon>
    </lineage>
</organism>
<evidence type="ECO:0000256" key="1">
    <source>
        <dbReference type="SAM" id="MobiDB-lite"/>
    </source>
</evidence>
<dbReference type="Proteomes" id="UP000324632">
    <property type="component" value="Chromosome 5"/>
</dbReference>
<accession>A0A5A9PK71</accession>
<name>A0A5A9PK71_9TELE</name>
<keyword evidence="3" id="KW-1185">Reference proteome</keyword>
<reference evidence="2 3" key="1">
    <citation type="journal article" date="2019" name="Mol. Ecol. Resour.">
        <title>Chromosome-level genome assembly of Triplophysa tibetana, a fish adapted to the harsh high-altitude environment of the Tibetan Plateau.</title>
        <authorList>
            <person name="Yang X."/>
            <person name="Liu H."/>
            <person name="Ma Z."/>
            <person name="Zou Y."/>
            <person name="Zou M."/>
            <person name="Mao Y."/>
            <person name="Li X."/>
            <person name="Wang H."/>
            <person name="Chen T."/>
            <person name="Wang W."/>
            <person name="Yang R."/>
        </authorList>
    </citation>
    <scope>NUCLEOTIDE SEQUENCE [LARGE SCALE GENOMIC DNA]</scope>
    <source>
        <strain evidence="2">TTIB1903HZAU</strain>
        <tissue evidence="2">Muscle</tissue>
    </source>
</reference>
<evidence type="ECO:0000313" key="3">
    <source>
        <dbReference type="Proteomes" id="UP000324632"/>
    </source>
</evidence>